<feature type="compositionally biased region" description="Basic and acidic residues" evidence="16">
    <location>
        <begin position="454"/>
        <end position="464"/>
    </location>
</feature>
<feature type="region of interest" description="Disordered" evidence="16">
    <location>
        <begin position="454"/>
        <end position="515"/>
    </location>
</feature>
<dbReference type="GO" id="GO:0003712">
    <property type="term" value="F:transcription coregulator activity"/>
    <property type="evidence" value="ECO:0007669"/>
    <property type="project" value="TreeGrafter"/>
</dbReference>
<evidence type="ECO:0000256" key="5">
    <source>
        <dbReference type="ARBA" id="ARBA00022553"/>
    </source>
</evidence>
<dbReference type="Gene3D" id="1.10.10.440">
    <property type="entry name" value="FF domain"/>
    <property type="match status" value="6"/>
</dbReference>
<protein>
    <recommendedName>
        <fullName evidence="12">Transcription elongation regulator 1</fullName>
    </recommendedName>
    <alternativeName>
        <fullName evidence="14">TATA box-binding protein-associated factor 2S</fullName>
    </alternativeName>
    <alternativeName>
        <fullName evidence="13">Transcription factor CA150</fullName>
    </alternativeName>
</protein>
<feature type="domain" description="WW" evidence="17">
    <location>
        <begin position="319"/>
        <end position="346"/>
    </location>
</feature>
<feature type="compositionally biased region" description="Basic and acidic residues" evidence="16">
    <location>
        <begin position="345"/>
        <end position="359"/>
    </location>
</feature>
<dbReference type="FunFam" id="2.20.70.10:FF:000010">
    <property type="entry name" value="Transcription elongation regulator 1 (CA150)"/>
    <property type="match status" value="1"/>
</dbReference>
<feature type="region of interest" description="Disordered" evidence="16">
    <location>
        <begin position="187"/>
        <end position="227"/>
    </location>
</feature>
<feature type="compositionally biased region" description="Basic and acidic residues" evidence="16">
    <location>
        <begin position="726"/>
        <end position="749"/>
    </location>
</feature>
<evidence type="ECO:0000313" key="20">
    <source>
        <dbReference type="RefSeq" id="XP_031424583.2"/>
    </source>
</evidence>
<dbReference type="OrthoDB" id="63972at2759"/>
<feature type="domain" description="FF" evidence="18">
    <location>
        <begin position="597"/>
        <end position="651"/>
    </location>
</feature>
<dbReference type="SMART" id="SM00456">
    <property type="entry name" value="WW"/>
    <property type="match status" value="3"/>
</dbReference>
<sequence>MADIDVCRETDQCHDGVSTGKTSLSSTLVFPVMAERTEPDGSGFNGTSMSHQRFRCLAPLTTPPGLRGPSPLLRTPPPFAMLRTPPPQARPPFTIPNHPPPTGMPPPPLQRPPFLPPPGNSMPPPPGLMFPPGIPPTPALPPEQIWVANKTADGKVYYYNARTRESVWVKPEGVKVIQQMELTPIMTPQGAGPTGMSTLPSGISQSAMESSQSPPSSPSAAEPMEVAPVTMPPSSTMVTFVPAMTVPTVTAVVSGVPMPPPLSAPGTRMPFPPVMVPPFRLPMPIPLPGMLPGMAPPLVPMMPHQVAMTSPAGLSISEWVEFKTPDGKAYYYNSRTRGTTWEKPAALKDKVEKEQEKDSSVSAADDDDGEIMDMEEDKTKMEKSTPPEIKVELKEEEMTEEEKTAQKAKPVATTAIAGTPWCVVWTGNERVFFYNPTTRLSMWERPTELIGRADVDRSLQDPPHKSTPSLEPPKPVMMKEEELEAGPYDQQQQQEEEEPIMAKKRKQEEPEKDPAVEAELRAARERAIVPTETRMQQFKDMLLERGVSAFSTWEKELHKIVFDPRYLLLNPKERKQVFDQYVKTRAEEERKEKKNKILQAREDFKTMMDEAKISLRTTFSEFAARHSRDARFKAVEKMKDREAVFTEHMATLRKREKDGSKNRQDKVKQDFFALCEEQCVEVGQRWSKMKEKLEEDPRCRAVESHTREDLFKAYTEQLTKNPSSEQAREQARAARVEASLREREREVQKARSQQSREITREREVHKREEAIQHFRALMSDMVRTPDASWSDTRRALRKDHRWESASPLEREEKERLFNEHVEGLGKKKKELFRQLLDDTNTITLTTSWKEVKKLIKEDPRCIKFSSSDRKRQREFEDYIRDKYVTAKTEFRTLLKETKFITYRSRKLLQESDQHLRDVEKVLENDQRYLVLDCVPEERHKLLMSYISELERRGPPPPPTASEPTRRSTK</sequence>
<dbReference type="SUPFAM" id="SSF51045">
    <property type="entry name" value="WW domain"/>
    <property type="match status" value="3"/>
</dbReference>
<feature type="compositionally biased region" description="Low complexity" evidence="16">
    <location>
        <begin position="204"/>
        <end position="227"/>
    </location>
</feature>
<feature type="domain" description="WW" evidence="17">
    <location>
        <begin position="140"/>
        <end position="173"/>
    </location>
</feature>
<dbReference type="RefSeq" id="XP_031424584.2">
    <property type="nucleotide sequence ID" value="XM_031568724.2"/>
</dbReference>
<keyword evidence="6" id="KW-0677">Repeat</keyword>
<feature type="compositionally biased region" description="Basic and acidic residues" evidence="16">
    <location>
        <begin position="377"/>
        <end position="386"/>
    </location>
</feature>
<accession>A0A6P8F7S9</accession>
<keyword evidence="19" id="KW-1185">Reference proteome</keyword>
<feature type="domain" description="FF" evidence="18">
    <location>
        <begin position="531"/>
        <end position="584"/>
    </location>
</feature>
<keyword evidence="8" id="KW-0805">Transcription regulation</keyword>
<dbReference type="GeneID" id="105898430"/>
<gene>
    <name evidence="20 21" type="primary">LOC105898430</name>
</gene>
<evidence type="ECO:0000256" key="2">
    <source>
        <dbReference type="ARBA" id="ARBA00022481"/>
    </source>
</evidence>
<dbReference type="SUPFAM" id="SSF81698">
    <property type="entry name" value="FF domain"/>
    <property type="match status" value="5"/>
</dbReference>
<feature type="region of interest" description="Disordered" evidence="16">
    <location>
        <begin position="947"/>
        <end position="969"/>
    </location>
</feature>
<keyword evidence="2" id="KW-0488">Methylation</keyword>
<dbReference type="FunFam" id="1.10.10.440:FF:000008">
    <property type="entry name" value="Transcription elongation regulator 1 (CA150)"/>
    <property type="match status" value="1"/>
</dbReference>
<evidence type="ECO:0000256" key="12">
    <source>
        <dbReference type="ARBA" id="ARBA00072019"/>
    </source>
</evidence>
<evidence type="ECO:0000256" key="15">
    <source>
        <dbReference type="SAM" id="Coils"/>
    </source>
</evidence>
<dbReference type="GO" id="GO:0070063">
    <property type="term" value="F:RNA polymerase binding"/>
    <property type="evidence" value="ECO:0007669"/>
    <property type="project" value="InterPro"/>
</dbReference>
<dbReference type="InterPro" id="IPR001202">
    <property type="entry name" value="WW_dom"/>
</dbReference>
<evidence type="ECO:0000259" key="17">
    <source>
        <dbReference type="PROSITE" id="PS50020"/>
    </source>
</evidence>
<evidence type="ECO:0000256" key="14">
    <source>
        <dbReference type="ARBA" id="ARBA00078981"/>
    </source>
</evidence>
<feature type="domain" description="FF" evidence="18">
    <location>
        <begin position="824"/>
        <end position="881"/>
    </location>
</feature>
<evidence type="ECO:0000259" key="18">
    <source>
        <dbReference type="PROSITE" id="PS51676"/>
    </source>
</evidence>
<dbReference type="InterPro" id="IPR057565">
    <property type="entry name" value="WW_TCRG1_3rd"/>
</dbReference>
<feature type="coiled-coil region" evidence="15">
    <location>
        <begin position="583"/>
        <end position="610"/>
    </location>
</feature>
<dbReference type="SMART" id="SM00441">
    <property type="entry name" value="FF"/>
    <property type="match status" value="6"/>
</dbReference>
<evidence type="ECO:0000256" key="6">
    <source>
        <dbReference type="ARBA" id="ARBA00022737"/>
    </source>
</evidence>
<evidence type="ECO:0000313" key="21">
    <source>
        <dbReference type="RefSeq" id="XP_031424584.2"/>
    </source>
</evidence>
<keyword evidence="9 15" id="KW-0175">Coiled coil</keyword>
<dbReference type="Pfam" id="PF01846">
    <property type="entry name" value="FF"/>
    <property type="match status" value="6"/>
</dbReference>
<dbReference type="PANTHER" id="PTHR15377:SF7">
    <property type="entry name" value="TRANSCRIPTION ELONGATION REGULATOR 1"/>
    <property type="match status" value="1"/>
</dbReference>
<feature type="domain" description="FF" evidence="18">
    <location>
        <begin position="664"/>
        <end position="717"/>
    </location>
</feature>
<dbReference type="FunFam" id="1.10.10.440:FF:000005">
    <property type="entry name" value="Transcription elongation regulator 1 (CA150)"/>
    <property type="match status" value="1"/>
</dbReference>
<feature type="compositionally biased region" description="Acidic residues" evidence="16">
    <location>
        <begin position="364"/>
        <end position="376"/>
    </location>
</feature>
<keyword evidence="3" id="KW-0678">Repressor</keyword>
<evidence type="ECO:0000256" key="11">
    <source>
        <dbReference type="ARBA" id="ARBA00023242"/>
    </source>
</evidence>
<dbReference type="AlphaFoldDB" id="A0A6P8F7S9"/>
<dbReference type="GeneTree" id="ENSGT00940000157770"/>
<evidence type="ECO:0000256" key="4">
    <source>
        <dbReference type="ARBA" id="ARBA00022499"/>
    </source>
</evidence>
<name>A0A6P8F7S9_CLUHA</name>
<feature type="domain" description="WW" evidence="17">
    <location>
        <begin position="419"/>
        <end position="448"/>
    </location>
</feature>
<dbReference type="CDD" id="cd00201">
    <property type="entry name" value="WW"/>
    <property type="match status" value="3"/>
</dbReference>
<keyword evidence="5" id="KW-0597">Phosphoprotein</keyword>
<reference evidence="20 21" key="1">
    <citation type="submission" date="2025-04" db="UniProtKB">
        <authorList>
            <consortium name="RefSeq"/>
        </authorList>
    </citation>
    <scope>IDENTIFICATION</scope>
</reference>
<evidence type="ECO:0000256" key="8">
    <source>
        <dbReference type="ARBA" id="ARBA00023015"/>
    </source>
</evidence>
<dbReference type="InterPro" id="IPR045148">
    <property type="entry name" value="TCRG1-like"/>
</dbReference>
<evidence type="ECO:0000256" key="3">
    <source>
        <dbReference type="ARBA" id="ARBA00022491"/>
    </source>
</evidence>
<comment type="subcellular location">
    <subcellularLocation>
        <location evidence="1">Nucleus</location>
    </subcellularLocation>
</comment>
<keyword evidence="10" id="KW-0804">Transcription</keyword>
<dbReference type="FunFam" id="1.10.10.440:FF:000006">
    <property type="entry name" value="Transcription elongation regulator 1 (CA150)"/>
    <property type="match status" value="1"/>
</dbReference>
<dbReference type="InterPro" id="IPR036020">
    <property type="entry name" value="WW_dom_sf"/>
</dbReference>
<keyword evidence="7" id="KW-0832">Ubl conjugation</keyword>
<evidence type="ECO:0000256" key="7">
    <source>
        <dbReference type="ARBA" id="ARBA00022843"/>
    </source>
</evidence>
<dbReference type="RefSeq" id="XP_031424583.2">
    <property type="nucleotide sequence ID" value="XM_031568723.2"/>
</dbReference>
<dbReference type="Proteomes" id="UP000515152">
    <property type="component" value="Chromosome 6"/>
</dbReference>
<dbReference type="PROSITE" id="PS01159">
    <property type="entry name" value="WW_DOMAIN_1"/>
    <property type="match status" value="1"/>
</dbReference>
<evidence type="ECO:0000256" key="10">
    <source>
        <dbReference type="ARBA" id="ARBA00023163"/>
    </source>
</evidence>
<evidence type="ECO:0000256" key="9">
    <source>
        <dbReference type="ARBA" id="ARBA00023054"/>
    </source>
</evidence>
<evidence type="ECO:0000256" key="1">
    <source>
        <dbReference type="ARBA" id="ARBA00004123"/>
    </source>
</evidence>
<dbReference type="FunFam" id="1.10.10.440:FF:000001">
    <property type="entry name" value="Transcription elongation regulator 1 like"/>
    <property type="match status" value="1"/>
</dbReference>
<dbReference type="PROSITE" id="PS50020">
    <property type="entry name" value="WW_DOMAIN_2"/>
    <property type="match status" value="3"/>
</dbReference>
<evidence type="ECO:0000256" key="13">
    <source>
        <dbReference type="ARBA" id="ARBA00075955"/>
    </source>
</evidence>
<proteinExistence type="predicted"/>
<feature type="domain" description="FF" evidence="18">
    <location>
        <begin position="883"/>
        <end position="948"/>
    </location>
</feature>
<feature type="region of interest" description="Disordered" evidence="16">
    <location>
        <begin position="718"/>
        <end position="764"/>
    </location>
</feature>
<dbReference type="FunFam" id="1.10.10.440:FF:000004">
    <property type="entry name" value="Transcription elongation regulator 1 like"/>
    <property type="match status" value="1"/>
</dbReference>
<dbReference type="Pfam" id="PF23517">
    <property type="entry name" value="WW_TCERG1"/>
    <property type="match status" value="1"/>
</dbReference>
<dbReference type="Pfam" id="PF00397">
    <property type="entry name" value="WW"/>
    <property type="match status" value="2"/>
</dbReference>
<keyword evidence="4" id="KW-1017">Isopeptide bond</keyword>
<dbReference type="PANTHER" id="PTHR15377">
    <property type="entry name" value="TRANSCRIPTION ELONGATION REGULATOR 1"/>
    <property type="match status" value="1"/>
</dbReference>
<organism evidence="19 20">
    <name type="scientific">Clupea harengus</name>
    <name type="common">Atlantic herring</name>
    <dbReference type="NCBI Taxonomy" id="7950"/>
    <lineage>
        <taxon>Eukaryota</taxon>
        <taxon>Metazoa</taxon>
        <taxon>Chordata</taxon>
        <taxon>Craniata</taxon>
        <taxon>Vertebrata</taxon>
        <taxon>Euteleostomi</taxon>
        <taxon>Actinopterygii</taxon>
        <taxon>Neopterygii</taxon>
        <taxon>Teleostei</taxon>
        <taxon>Clupei</taxon>
        <taxon>Clupeiformes</taxon>
        <taxon>Clupeoidei</taxon>
        <taxon>Clupeidae</taxon>
        <taxon>Clupea</taxon>
    </lineage>
</organism>
<evidence type="ECO:0000256" key="16">
    <source>
        <dbReference type="SAM" id="MobiDB-lite"/>
    </source>
</evidence>
<keyword evidence="11" id="KW-0539">Nucleus</keyword>
<dbReference type="InterPro" id="IPR002713">
    <property type="entry name" value="FF_domain"/>
</dbReference>
<dbReference type="InterPro" id="IPR036517">
    <property type="entry name" value="FF_domain_sf"/>
</dbReference>
<dbReference type="Gene3D" id="2.20.70.10">
    <property type="match status" value="3"/>
</dbReference>
<feature type="compositionally biased region" description="Basic and acidic residues" evidence="16">
    <location>
        <begin position="506"/>
        <end position="515"/>
    </location>
</feature>
<dbReference type="KEGG" id="char:105898430"/>
<feature type="region of interest" description="Disordered" evidence="16">
    <location>
        <begin position="85"/>
        <end position="126"/>
    </location>
</feature>
<feature type="region of interest" description="Disordered" evidence="16">
    <location>
        <begin position="343"/>
        <end position="386"/>
    </location>
</feature>
<dbReference type="GO" id="GO:0005634">
    <property type="term" value="C:nucleus"/>
    <property type="evidence" value="ECO:0007669"/>
    <property type="project" value="UniProtKB-SubCell"/>
</dbReference>
<dbReference type="PROSITE" id="PS51676">
    <property type="entry name" value="FF"/>
    <property type="match status" value="6"/>
</dbReference>
<feature type="domain" description="FF" evidence="18">
    <location>
        <begin position="767"/>
        <end position="823"/>
    </location>
</feature>
<evidence type="ECO:0000313" key="19">
    <source>
        <dbReference type="Proteomes" id="UP000515152"/>
    </source>
</evidence>